<dbReference type="eggNOG" id="KOG0162">
    <property type="taxonomic scope" value="Eukaryota"/>
</dbReference>
<keyword evidence="1" id="KW-0472">Membrane</keyword>
<dbReference type="EnsemblMetazoa" id="Aqu2.1.30829_001">
    <property type="protein sequence ID" value="Aqu2.1.30829_001"/>
    <property type="gene ID" value="Aqu2.1.30829"/>
</dbReference>
<sequence>MVYTYPSLYLLVIYIVYIQANDLVGHLMKCTSHCIKPNETKKPHDWEEDRMLDKSHPVVLLLNLLMKLSSCISILLNGLLLILHKTFQVLSIIIESLVPPLRCTGVATPCNKEAGPDLPILLDGGLPDSIYYDKNSNSVTAFYQKSKV</sequence>
<reference evidence="2" key="1">
    <citation type="submission" date="2017-05" db="UniProtKB">
        <authorList>
            <consortium name="EnsemblMetazoa"/>
        </authorList>
    </citation>
    <scope>IDENTIFICATION</scope>
</reference>
<proteinExistence type="predicted"/>
<evidence type="ECO:0000256" key="1">
    <source>
        <dbReference type="SAM" id="Phobius"/>
    </source>
</evidence>
<accession>A0A1X7UTI3</accession>
<name>A0A1X7UTI3_AMPQE</name>
<dbReference type="AlphaFoldDB" id="A0A1X7UTI3"/>
<keyword evidence="1" id="KW-1133">Transmembrane helix</keyword>
<feature type="transmembrane region" description="Helical" evidence="1">
    <location>
        <begin position="58"/>
        <end position="83"/>
    </location>
</feature>
<protein>
    <submittedName>
        <fullName evidence="2">Uncharacterized protein</fullName>
    </submittedName>
</protein>
<dbReference type="InParanoid" id="A0A1X7UTI3"/>
<evidence type="ECO:0000313" key="2">
    <source>
        <dbReference type="EnsemblMetazoa" id="Aqu2.1.30829_001"/>
    </source>
</evidence>
<keyword evidence="1" id="KW-0812">Transmembrane</keyword>
<organism evidence="2">
    <name type="scientific">Amphimedon queenslandica</name>
    <name type="common">Sponge</name>
    <dbReference type="NCBI Taxonomy" id="400682"/>
    <lineage>
        <taxon>Eukaryota</taxon>
        <taxon>Metazoa</taxon>
        <taxon>Porifera</taxon>
        <taxon>Demospongiae</taxon>
        <taxon>Heteroscleromorpha</taxon>
        <taxon>Haplosclerida</taxon>
        <taxon>Niphatidae</taxon>
        <taxon>Amphimedon</taxon>
    </lineage>
</organism>
<dbReference type="STRING" id="400682.A0A1X7UTI3"/>